<evidence type="ECO:0000259" key="1">
    <source>
        <dbReference type="Pfam" id="PF08818"/>
    </source>
</evidence>
<proteinExistence type="predicted"/>
<comment type="caution">
    <text evidence="2">The sequence shown here is derived from an EMBL/GenBank/DDBJ whole genome shotgun (WGS) entry which is preliminary data.</text>
</comment>
<evidence type="ECO:0000313" key="3">
    <source>
        <dbReference type="Proteomes" id="UP000616201"/>
    </source>
</evidence>
<feature type="domain" description="YdhG-like" evidence="1">
    <location>
        <begin position="19"/>
        <end position="134"/>
    </location>
</feature>
<dbReference type="Proteomes" id="UP000616201">
    <property type="component" value="Unassembled WGS sequence"/>
</dbReference>
<gene>
    <name evidence="2" type="ORF">C4F49_11955</name>
</gene>
<dbReference type="EMBL" id="PRDK01000006">
    <property type="protein sequence ID" value="MBE8714398.1"/>
    <property type="molecule type" value="Genomic_DNA"/>
</dbReference>
<dbReference type="InterPro" id="IPR014922">
    <property type="entry name" value="YdhG-like"/>
</dbReference>
<dbReference type="Pfam" id="PF08818">
    <property type="entry name" value="DUF1801"/>
    <property type="match status" value="1"/>
</dbReference>
<evidence type="ECO:0000313" key="2">
    <source>
        <dbReference type="EMBL" id="MBE8714398.1"/>
    </source>
</evidence>
<protein>
    <recommendedName>
        <fullName evidence="1">YdhG-like domain-containing protein</fullName>
    </recommendedName>
</protein>
<dbReference type="SUPFAM" id="SSF159888">
    <property type="entry name" value="YdhG-like"/>
    <property type="match status" value="1"/>
</dbReference>
<organism evidence="2 3">
    <name type="scientific">Sphingobacterium hungaricum</name>
    <dbReference type="NCBI Taxonomy" id="2082723"/>
    <lineage>
        <taxon>Bacteria</taxon>
        <taxon>Pseudomonadati</taxon>
        <taxon>Bacteroidota</taxon>
        <taxon>Sphingobacteriia</taxon>
        <taxon>Sphingobacteriales</taxon>
        <taxon>Sphingobacteriaceae</taxon>
        <taxon>Sphingobacterium</taxon>
    </lineage>
</organism>
<dbReference type="AlphaFoldDB" id="A0A928UWQ9"/>
<dbReference type="RefSeq" id="WP_196936353.1">
    <property type="nucleotide sequence ID" value="NZ_MU158698.1"/>
</dbReference>
<name>A0A928UWQ9_9SPHI</name>
<reference evidence="2" key="1">
    <citation type="submission" date="2018-02" db="EMBL/GenBank/DDBJ databases">
        <authorList>
            <person name="Vasarhelyi B.M."/>
            <person name="Deshmukh S."/>
            <person name="Balint B."/>
            <person name="Kukolya J."/>
        </authorList>
    </citation>
    <scope>NUCLEOTIDE SEQUENCE</scope>
    <source>
        <strain evidence="2">KB22</strain>
    </source>
</reference>
<sequence>MQSEALTIEDYLAELPADRKPALEKLFAILSKNIPAGFQSGIGYGHIGFVVPHELYPAGYHVTPHLPLPFLGIASQKNHIAVYHMGIYMIPELLAWFTEEFRKHSKKKLDIGKSCIRFRKEADIPFELFAELATKISVDDYIVAYEKSTKK</sequence>
<dbReference type="Gene3D" id="3.90.1150.200">
    <property type="match status" value="1"/>
</dbReference>
<accession>A0A928UWQ9</accession>
<keyword evidence="3" id="KW-1185">Reference proteome</keyword>